<reference evidence="2 3" key="1">
    <citation type="journal article" date="2003" name="Proc. Natl. Acad. Sci. U.S.A.">
        <title>The complete genome sequence of Chromobacterium violaceum reveals remarkable and exploitable bacterial adaptability.</title>
        <authorList>
            <person name="Vasconcelos A.T.R."/>
            <person name="de Almeida D.F."/>
            <person name="Almeida F.C."/>
            <person name="de Almeida L.G.P."/>
            <person name="de Almeida R."/>
            <person name="Goncalves J.A.A."/>
            <person name="Andrade E.M."/>
            <person name="Antonio R.V."/>
            <person name="Araripe J."/>
            <person name="de Araujo M.F.F."/>
            <person name="Filho S.A."/>
            <person name="Azevedo V."/>
            <person name="Batista A.J."/>
            <person name="Bataus L.A.M."/>
            <person name="Batista J.S."/>
            <person name="Belo A."/>
            <person name="vander Berg C."/>
            <person name="Blamey J."/>
            <person name="Bogo M."/>
            <person name="Bonato S."/>
            <person name="Bordignon J."/>
            <person name="Brito C.A."/>
            <person name="Brocchi M."/>
            <person name="Burity H.A."/>
            <person name="Camargo A.A."/>
            <person name="Cardoso D.D.P."/>
            <person name="Carneiro N.P."/>
            <person name="Carraro D.M."/>
            <person name="Carvalho C.M.B."/>
            <person name="Cascardo J.C.M."/>
            <person name="Cavada B.S."/>
            <person name="Chueire L.M.O."/>
            <person name="Pasa T.B.C."/>
            <person name="Duran N."/>
            <person name="Fagundes N."/>
            <person name="Falcao C.L."/>
            <person name="Fantinatti F."/>
            <person name="Farias I.P."/>
            <person name="Felipe M.S.S."/>
            <person name="Ferrari L.P."/>
            <person name="Ferro J.A."/>
            <person name="Ferro M.I.T."/>
            <person name="Franco G.R."/>
            <person name="Freitas N.S.A."/>
            <person name="Furlan L.R."/>
            <person name="Gazzinelli R.T."/>
            <person name="Gomes E.A."/>
            <person name="Goncalves P.R."/>
            <person name="Grangeiro T.B."/>
            <person name="Grattapaglia D."/>
            <person name="Grisard E.C."/>
            <person name="Guimaraes C.T."/>
            <person name="Hanna E.S."/>
            <person name="Hungria M."/>
            <person name="Jardim S.N."/>
            <person name="Laurino J."/>
            <person name="Leoi L.C.T."/>
            <person name="Fassarella L."/>
            <person name="Lima A."/>
            <person name="Loureiro M.F."/>
            <person name="Lyra M.C.P."/>
            <person name="Macedo M."/>
            <person name="Madeira H.M.F."/>
            <person name="Manfio G.P."/>
            <person name="Maranhao A.Q."/>
            <person name="Martins W.S."/>
            <person name="di Mauro S.M.Z."/>
            <person name="de Medeiros S.R.B."/>
            <person name="Meissner R.D.V."/>
            <person name="Menck C.F.M."/>
            <person name="Moreira M.A.M."/>
            <person name="Nascimento F.F."/>
            <person name="Nicolas M.F."/>
            <person name="Oliveira J.G."/>
            <person name="Oliveira S.C."/>
            <person name="Paixao R.F.C."/>
            <person name="Parente J.A."/>
            <person name="Pedrosa F.O."/>
            <person name="Pena S.J.D."/>
            <person name="Perreira J.O."/>
            <person name="Perreira M."/>
            <person name="Pinto L.S.R.C."/>
            <person name="Pinto L.S."/>
            <person name="Porto J.I.R."/>
            <person name="Potrich D.P."/>
            <person name="Neto C.E.R."/>
            <person name="Reis A.M.M."/>
            <person name="Rigo L.U."/>
            <person name="Rondinelli E."/>
            <person name="dos Santos E.B.P."/>
            <person name="Santos F.R."/>
            <person name="Schneider M.P.C."/>
            <person name="Seuanez H.N."/>
            <person name="Silva A.M.R."/>
            <person name="da Silva A.L.C."/>
            <person name="Silva D.W."/>
            <person name="Silva R."/>
            <person name="Simoes I.C."/>
            <person name="Simon D."/>
            <person name="Soares C.M.A."/>
            <person name="Soares R.B.A."/>
            <person name="Souza E.M."/>
            <person name="Souza K.R.L."/>
            <person name="Souza R.C."/>
            <person name="Steffens M.B.R."/>
            <person name="Steindel M."/>
            <person name="Teixeira S.R."/>
            <person name="Urmenyi T."/>
            <person name="Vettore A."/>
            <person name="Wassem R."/>
            <person name="Zaha A."/>
            <person name="Simpson A.J.G."/>
        </authorList>
    </citation>
    <scope>NUCLEOTIDE SEQUENCE [LARGE SCALE GENOMIC DNA]</scope>
    <source>
        <strain evidence="3">ATCC 12472 / DSM 30191 / JCM 1249 / NBRC 12614 / NCIMB 9131 / NCTC 9757</strain>
    </source>
</reference>
<feature type="compositionally biased region" description="Low complexity" evidence="1">
    <location>
        <begin position="99"/>
        <end position="109"/>
    </location>
</feature>
<protein>
    <submittedName>
        <fullName evidence="2">Uncharacterized protein</fullName>
    </submittedName>
</protein>
<dbReference type="AlphaFoldDB" id="Q7P239"/>
<keyword evidence="3" id="KW-1185">Reference proteome</keyword>
<feature type="region of interest" description="Disordered" evidence="1">
    <location>
        <begin position="99"/>
        <end position="119"/>
    </location>
</feature>
<gene>
    <name evidence="2" type="ordered locus">CV_0022</name>
</gene>
<proteinExistence type="predicted"/>
<evidence type="ECO:0000313" key="3">
    <source>
        <dbReference type="Proteomes" id="UP000001424"/>
    </source>
</evidence>
<evidence type="ECO:0000256" key="1">
    <source>
        <dbReference type="SAM" id="MobiDB-lite"/>
    </source>
</evidence>
<accession>Q7P239</accession>
<sequence>MKRTYDFWHSLLGMLATGANGMPRLRGLIRSGQREGQEAISGTGRRCLMARQDQPLRIEVEREGAITMSEGHGGSRVGRAGMRRRLRLRFPAAGQALARARSGGLSRGRTPMSHPTAYPAQSSRILCNPQQGGPKSCCVQTGYGGLPGSNRSFQAAD</sequence>
<dbReference type="Proteomes" id="UP000001424">
    <property type="component" value="Chromosome"/>
</dbReference>
<organism evidence="2 3">
    <name type="scientific">Chromobacterium violaceum (strain ATCC 12472 / DSM 30191 / JCM 1249 / CCUG 213 / NBRC 12614 / NCIMB 9131 / NCTC 9757 / MK)</name>
    <dbReference type="NCBI Taxonomy" id="243365"/>
    <lineage>
        <taxon>Bacteria</taxon>
        <taxon>Pseudomonadati</taxon>
        <taxon>Pseudomonadota</taxon>
        <taxon>Betaproteobacteria</taxon>
        <taxon>Neisseriales</taxon>
        <taxon>Chromobacteriaceae</taxon>
        <taxon>Chromobacterium</taxon>
    </lineage>
</organism>
<dbReference type="KEGG" id="cvi:CV_0022"/>
<dbReference type="STRING" id="243365.CV_0022"/>
<evidence type="ECO:0000313" key="2">
    <source>
        <dbReference type="EMBL" id="AAQ57702.1"/>
    </source>
</evidence>
<dbReference type="HOGENOM" id="CLU_1674798_0_0_4"/>
<dbReference type="EMBL" id="AE016825">
    <property type="protein sequence ID" value="AAQ57702.1"/>
    <property type="molecule type" value="Genomic_DNA"/>
</dbReference>
<name>Q7P239_CHRVO</name>